<gene>
    <name evidence="5" type="ORF">FL622_15815</name>
</gene>
<keyword evidence="2" id="KW-0235">DNA replication</keyword>
<dbReference type="CDD" id="cd04496">
    <property type="entry name" value="SSB_OBF"/>
    <property type="match status" value="1"/>
</dbReference>
<dbReference type="PANTHER" id="PTHR10302:SF27">
    <property type="entry name" value="SINGLE-STRANDED DNA-BINDING PROTEIN"/>
    <property type="match status" value="1"/>
</dbReference>
<comment type="subunit">
    <text evidence="2">Homotetramer.</text>
</comment>
<comment type="caution">
    <text evidence="2">Lacks conserved residue(s) required for the propagation of feature annotation.</text>
</comment>
<keyword evidence="2" id="KW-0227">DNA damage</keyword>
<name>A0A550J5X8_9BACT</name>
<keyword evidence="1 2" id="KW-0238">DNA-binding</keyword>
<organism evidence="5 6">
    <name type="scientific">Trichloromonas acetexigens</name>
    <dbReference type="NCBI Taxonomy" id="38815"/>
    <lineage>
        <taxon>Bacteria</taxon>
        <taxon>Pseudomonadati</taxon>
        <taxon>Thermodesulfobacteriota</taxon>
        <taxon>Desulfuromonadia</taxon>
        <taxon>Desulfuromonadales</taxon>
        <taxon>Trichloromonadaceae</taxon>
        <taxon>Trichloromonas</taxon>
    </lineage>
</organism>
<dbReference type="GO" id="GO:0006281">
    <property type="term" value="P:DNA repair"/>
    <property type="evidence" value="ECO:0007669"/>
    <property type="project" value="UniProtKB-UniRule"/>
</dbReference>
<dbReference type="Pfam" id="PF00436">
    <property type="entry name" value="SSB"/>
    <property type="match status" value="1"/>
</dbReference>
<comment type="caution">
    <text evidence="5">The sequence shown here is derived from an EMBL/GenBank/DDBJ whole genome shotgun (WGS) entry which is preliminary data.</text>
</comment>
<dbReference type="PIRSF" id="PIRSF002070">
    <property type="entry name" value="SSB"/>
    <property type="match status" value="1"/>
</dbReference>
<proteinExistence type="inferred from homology"/>
<evidence type="ECO:0000313" key="5">
    <source>
        <dbReference type="EMBL" id="TRO78587.1"/>
    </source>
</evidence>
<dbReference type="InterPro" id="IPR000424">
    <property type="entry name" value="Primosome_PriB/ssb"/>
</dbReference>
<evidence type="ECO:0000256" key="2">
    <source>
        <dbReference type="HAMAP-Rule" id="MF_00984"/>
    </source>
</evidence>
<keyword evidence="2" id="KW-0234">DNA repair</keyword>
<dbReference type="PANTHER" id="PTHR10302">
    <property type="entry name" value="SINGLE-STRANDED DNA-BINDING PROTEIN"/>
    <property type="match status" value="1"/>
</dbReference>
<dbReference type="Gene3D" id="2.40.50.140">
    <property type="entry name" value="Nucleic acid-binding proteins"/>
    <property type="match status" value="1"/>
</dbReference>
<keyword evidence="6" id="KW-1185">Reference proteome</keyword>
<comment type="function">
    <text evidence="2">Plays an important role in DNA replication, recombination and repair. Binds to ssDNA and to an array of partner proteins to recruit them to their sites of action during DNA metabolism.</text>
</comment>
<dbReference type="GO" id="GO:0006260">
    <property type="term" value="P:DNA replication"/>
    <property type="evidence" value="ECO:0007669"/>
    <property type="project" value="UniProtKB-UniRule"/>
</dbReference>
<evidence type="ECO:0000256" key="3">
    <source>
        <dbReference type="PIRNR" id="PIRNR002070"/>
    </source>
</evidence>
<evidence type="ECO:0000256" key="1">
    <source>
        <dbReference type="ARBA" id="ARBA00023125"/>
    </source>
</evidence>
<dbReference type="Proteomes" id="UP000317155">
    <property type="component" value="Unassembled WGS sequence"/>
</dbReference>
<dbReference type="SUPFAM" id="SSF50249">
    <property type="entry name" value="Nucleic acid-binding proteins"/>
    <property type="match status" value="1"/>
</dbReference>
<feature type="short sequence motif" description="Important for interaction with partner proteins" evidence="2">
    <location>
        <begin position="158"/>
        <end position="163"/>
    </location>
</feature>
<sequence>MSVNKVILVGNLGKDPELRYTPSGAAVATFSLATSERYKDREGQQQEKTEWHNIVAWRQLAEICGKYLHKGKQVYIEGKIQTRSYDDKDGNKRYITEIVADQMQMLGGRGDEGGGQREGGYAPRGGNRQESRPAQQAQRSTPATPAYEDFADPPFNPDDDIPF</sequence>
<reference evidence="5 6" key="1">
    <citation type="submission" date="2019-07" db="EMBL/GenBank/DDBJ databases">
        <title>Insights of Desulfuromonas acetexigens electromicrobiology.</title>
        <authorList>
            <person name="Katuri K."/>
            <person name="Sapireddy V."/>
            <person name="Shaw D.R."/>
            <person name="Saikaly P."/>
        </authorList>
    </citation>
    <scope>NUCLEOTIDE SEQUENCE [LARGE SCALE GENOMIC DNA]</scope>
    <source>
        <strain evidence="5 6">2873</strain>
    </source>
</reference>
<dbReference type="GO" id="GO:0009295">
    <property type="term" value="C:nucleoid"/>
    <property type="evidence" value="ECO:0007669"/>
    <property type="project" value="TreeGrafter"/>
</dbReference>
<dbReference type="HAMAP" id="MF_00984">
    <property type="entry name" value="SSB"/>
    <property type="match status" value="1"/>
</dbReference>
<feature type="compositionally biased region" description="Polar residues" evidence="4">
    <location>
        <begin position="132"/>
        <end position="143"/>
    </location>
</feature>
<dbReference type="OrthoDB" id="9809878at2"/>
<evidence type="ECO:0000256" key="4">
    <source>
        <dbReference type="SAM" id="MobiDB-lite"/>
    </source>
</evidence>
<evidence type="ECO:0000313" key="6">
    <source>
        <dbReference type="Proteomes" id="UP000317155"/>
    </source>
</evidence>
<dbReference type="GO" id="GO:0003697">
    <property type="term" value="F:single-stranded DNA binding"/>
    <property type="evidence" value="ECO:0007669"/>
    <property type="project" value="UniProtKB-UniRule"/>
</dbReference>
<dbReference type="RefSeq" id="WP_092054843.1">
    <property type="nucleotide sequence ID" value="NZ_FOJJ01000008.1"/>
</dbReference>
<dbReference type="PROSITE" id="PS50935">
    <property type="entry name" value="SSB"/>
    <property type="match status" value="1"/>
</dbReference>
<keyword evidence="2" id="KW-0233">DNA recombination</keyword>
<dbReference type="EMBL" id="VJVV01000016">
    <property type="protein sequence ID" value="TRO78587.1"/>
    <property type="molecule type" value="Genomic_DNA"/>
</dbReference>
<dbReference type="InterPro" id="IPR011344">
    <property type="entry name" value="ssDNA-bd"/>
</dbReference>
<dbReference type="AlphaFoldDB" id="A0A550J5X8"/>
<protein>
    <recommendedName>
        <fullName evidence="2 3">Single-stranded DNA-binding protein</fullName>
        <shortName evidence="2">SSB</shortName>
    </recommendedName>
</protein>
<feature type="region of interest" description="Disordered" evidence="4">
    <location>
        <begin position="105"/>
        <end position="163"/>
    </location>
</feature>
<dbReference type="NCBIfam" id="TIGR00621">
    <property type="entry name" value="ssb"/>
    <property type="match status" value="1"/>
</dbReference>
<dbReference type="GO" id="GO:0006310">
    <property type="term" value="P:DNA recombination"/>
    <property type="evidence" value="ECO:0007669"/>
    <property type="project" value="UniProtKB-UniRule"/>
</dbReference>
<accession>A0A550J5X8</accession>
<dbReference type="InterPro" id="IPR012340">
    <property type="entry name" value="NA-bd_OB-fold"/>
</dbReference>